<keyword evidence="1" id="KW-0812">Transmembrane</keyword>
<feature type="transmembrane region" description="Helical" evidence="1">
    <location>
        <begin position="119"/>
        <end position="138"/>
    </location>
</feature>
<feature type="transmembrane region" description="Helical" evidence="1">
    <location>
        <begin position="172"/>
        <end position="192"/>
    </location>
</feature>
<dbReference type="Proteomes" id="UP001642900">
    <property type="component" value="Unassembled WGS sequence"/>
</dbReference>
<evidence type="ECO:0000313" key="3">
    <source>
        <dbReference type="Proteomes" id="UP001642900"/>
    </source>
</evidence>
<gene>
    <name evidence="2" type="ORF">G6N73_31385</name>
</gene>
<keyword evidence="1" id="KW-0472">Membrane</keyword>
<organism evidence="2 3">
    <name type="scientific">Allomesorhizobium camelthorni</name>
    <dbReference type="NCBI Taxonomy" id="475069"/>
    <lineage>
        <taxon>Bacteria</taxon>
        <taxon>Pseudomonadati</taxon>
        <taxon>Pseudomonadota</taxon>
        <taxon>Alphaproteobacteria</taxon>
        <taxon>Hyphomicrobiales</taxon>
        <taxon>Phyllobacteriaceae</taxon>
        <taxon>Allomesorhizobium</taxon>
    </lineage>
</organism>
<accession>A0A6G4WMS9</accession>
<reference evidence="2 3" key="1">
    <citation type="submission" date="2020-02" db="EMBL/GenBank/DDBJ databases">
        <title>Genome sequence of strain CCNWXJ40-4.</title>
        <authorList>
            <person name="Gao J."/>
            <person name="Sun J."/>
        </authorList>
    </citation>
    <scope>NUCLEOTIDE SEQUENCE [LARGE SCALE GENOMIC DNA]</scope>
    <source>
        <strain evidence="2 3">CCNWXJ 40-4</strain>
    </source>
</reference>
<evidence type="ECO:0000256" key="1">
    <source>
        <dbReference type="SAM" id="Phobius"/>
    </source>
</evidence>
<sequence length="196" mass="22748">MEPLPAAHEIFPHIRLVMGMVIGLGVTRLLSGVARIVQHPGGYKLYPVHLAWVASLLLTLVHFWWWEFGLFQIGHWTFEIYFFIIGYAIVLFLLCALLFPDSMQDYSGYEEFFFARRGWFFGLLAATYILDIIDTLIKGRAHFADFGVEYLIRTPLFVALCIAAIWTSNRRFHMAFVAFTLVYQIVWILRLFDTLG</sequence>
<evidence type="ECO:0000313" key="2">
    <source>
        <dbReference type="EMBL" id="NGO55493.1"/>
    </source>
</evidence>
<keyword evidence="1" id="KW-1133">Transmembrane helix</keyword>
<dbReference type="EMBL" id="JAAKZF010000103">
    <property type="protein sequence ID" value="NGO55493.1"/>
    <property type="molecule type" value="Genomic_DNA"/>
</dbReference>
<dbReference type="RefSeq" id="WP_165033855.1">
    <property type="nucleotide sequence ID" value="NZ_JAAKZF010000103.1"/>
</dbReference>
<feature type="transmembrane region" description="Helical" evidence="1">
    <location>
        <begin position="16"/>
        <end position="37"/>
    </location>
</feature>
<keyword evidence="3" id="KW-1185">Reference proteome</keyword>
<feature type="transmembrane region" description="Helical" evidence="1">
    <location>
        <begin position="49"/>
        <end position="66"/>
    </location>
</feature>
<proteinExistence type="predicted"/>
<feature type="transmembrane region" description="Helical" evidence="1">
    <location>
        <begin position="150"/>
        <end position="166"/>
    </location>
</feature>
<dbReference type="AlphaFoldDB" id="A0A6G4WMS9"/>
<comment type="caution">
    <text evidence="2">The sequence shown here is derived from an EMBL/GenBank/DDBJ whole genome shotgun (WGS) entry which is preliminary data.</text>
</comment>
<protein>
    <recommendedName>
        <fullName evidence="4">Mll4938 protein</fullName>
    </recommendedName>
</protein>
<evidence type="ECO:0008006" key="4">
    <source>
        <dbReference type="Google" id="ProtNLM"/>
    </source>
</evidence>
<feature type="transmembrane region" description="Helical" evidence="1">
    <location>
        <begin position="78"/>
        <end position="99"/>
    </location>
</feature>
<name>A0A6G4WMS9_9HYPH</name>